<sequence length="182" mass="18692">MRRLLALAALALAAAPATAALAPGAKAPDFKTRGGYQGKVVNVHLAQLLKKGPVVLYFFPAAGTKGCNAEAAAFAQAIPEFTAAGATVVGMSADSVEVLRDFSTKECAGKFTVASAGPKVVAGYDVALGRQIKTPSGAMINATNRTSYVIGRDGRIVFTHSELDAAHHVAQTLAAVKAIRRG</sequence>
<evidence type="ECO:0000313" key="14">
    <source>
        <dbReference type="EMBL" id="MFD1789827.1"/>
    </source>
</evidence>
<keyword evidence="7" id="KW-0676">Redox-active center</keyword>
<comment type="catalytic activity">
    <reaction evidence="11">
        <text>a hydroperoxide + [thioredoxin]-dithiol = an alcohol + [thioredoxin]-disulfide + H2O</text>
        <dbReference type="Rhea" id="RHEA:62620"/>
        <dbReference type="Rhea" id="RHEA-COMP:10698"/>
        <dbReference type="Rhea" id="RHEA-COMP:10700"/>
        <dbReference type="ChEBI" id="CHEBI:15377"/>
        <dbReference type="ChEBI" id="CHEBI:29950"/>
        <dbReference type="ChEBI" id="CHEBI:30879"/>
        <dbReference type="ChEBI" id="CHEBI:35924"/>
        <dbReference type="ChEBI" id="CHEBI:50058"/>
        <dbReference type="EC" id="1.11.1.24"/>
    </reaction>
</comment>
<dbReference type="PROSITE" id="PS51352">
    <property type="entry name" value="THIOREDOXIN_2"/>
    <property type="match status" value="1"/>
</dbReference>
<dbReference type="PANTHER" id="PTHR42801">
    <property type="entry name" value="THIOREDOXIN-DEPENDENT PEROXIDE REDUCTASE"/>
    <property type="match status" value="1"/>
</dbReference>
<organism evidence="14 15">
    <name type="scientific">Sphingomonas floccifaciens</name>
    <dbReference type="NCBI Taxonomy" id="1844115"/>
    <lineage>
        <taxon>Bacteria</taxon>
        <taxon>Pseudomonadati</taxon>
        <taxon>Pseudomonadota</taxon>
        <taxon>Alphaproteobacteria</taxon>
        <taxon>Sphingomonadales</taxon>
        <taxon>Sphingomonadaceae</taxon>
        <taxon>Sphingomonas</taxon>
    </lineage>
</organism>
<evidence type="ECO:0000256" key="5">
    <source>
        <dbReference type="ARBA" id="ARBA00023002"/>
    </source>
</evidence>
<gene>
    <name evidence="14" type="ORF">ACFSC3_19905</name>
</gene>
<dbReference type="EMBL" id="JBHUFC010000025">
    <property type="protein sequence ID" value="MFD1789827.1"/>
    <property type="molecule type" value="Genomic_DNA"/>
</dbReference>
<dbReference type="Proteomes" id="UP001597283">
    <property type="component" value="Unassembled WGS sequence"/>
</dbReference>
<evidence type="ECO:0000313" key="15">
    <source>
        <dbReference type="Proteomes" id="UP001597283"/>
    </source>
</evidence>
<comment type="similarity">
    <text evidence="9">Belongs to the peroxiredoxin family. BCP/PrxQ subfamily.</text>
</comment>
<evidence type="ECO:0000256" key="10">
    <source>
        <dbReference type="ARBA" id="ARBA00042639"/>
    </source>
</evidence>
<accession>A0ABW4NI31</accession>
<name>A0ABW4NI31_9SPHN</name>
<proteinExistence type="inferred from homology"/>
<dbReference type="PANTHER" id="PTHR42801:SF4">
    <property type="entry name" value="AHPC_TSA FAMILY PROTEIN"/>
    <property type="match status" value="1"/>
</dbReference>
<evidence type="ECO:0000256" key="6">
    <source>
        <dbReference type="ARBA" id="ARBA00023157"/>
    </source>
</evidence>
<keyword evidence="4" id="KW-0049">Antioxidant</keyword>
<dbReference type="Gene3D" id="3.40.30.10">
    <property type="entry name" value="Glutaredoxin"/>
    <property type="match status" value="1"/>
</dbReference>
<dbReference type="EC" id="1.11.1.24" evidence="2"/>
<protein>
    <recommendedName>
        <fullName evidence="2">thioredoxin-dependent peroxiredoxin</fullName>
        <ecNumber evidence="2">1.11.1.24</ecNumber>
    </recommendedName>
    <alternativeName>
        <fullName evidence="8">Thioredoxin peroxidase</fullName>
    </alternativeName>
    <alternativeName>
        <fullName evidence="10">Thioredoxin-dependent peroxiredoxin Bcp</fullName>
    </alternativeName>
</protein>
<comment type="function">
    <text evidence="1">Thiol-specific peroxidase that catalyzes the reduction of hydrogen peroxide and organic hydroperoxides to water and alcohols, respectively. Plays a role in cell protection against oxidative stress by detoxifying peroxides and as sensor of hydrogen peroxide-mediated signaling events.</text>
</comment>
<keyword evidence="6" id="KW-1015">Disulfide bond</keyword>
<feature type="chain" id="PRO_5047423135" description="thioredoxin-dependent peroxiredoxin" evidence="12">
    <location>
        <begin position="20"/>
        <end position="182"/>
    </location>
</feature>
<evidence type="ECO:0000256" key="4">
    <source>
        <dbReference type="ARBA" id="ARBA00022862"/>
    </source>
</evidence>
<evidence type="ECO:0000256" key="11">
    <source>
        <dbReference type="ARBA" id="ARBA00049091"/>
    </source>
</evidence>
<dbReference type="Pfam" id="PF00578">
    <property type="entry name" value="AhpC-TSA"/>
    <property type="match status" value="1"/>
</dbReference>
<dbReference type="InterPro" id="IPR036249">
    <property type="entry name" value="Thioredoxin-like_sf"/>
</dbReference>
<dbReference type="InterPro" id="IPR013766">
    <property type="entry name" value="Thioredoxin_domain"/>
</dbReference>
<keyword evidence="5 14" id="KW-0560">Oxidoreductase</keyword>
<feature type="domain" description="Thioredoxin" evidence="13">
    <location>
        <begin position="21"/>
        <end position="181"/>
    </location>
</feature>
<evidence type="ECO:0000256" key="3">
    <source>
        <dbReference type="ARBA" id="ARBA00022559"/>
    </source>
</evidence>
<dbReference type="SUPFAM" id="SSF52833">
    <property type="entry name" value="Thioredoxin-like"/>
    <property type="match status" value="1"/>
</dbReference>
<evidence type="ECO:0000256" key="7">
    <source>
        <dbReference type="ARBA" id="ARBA00023284"/>
    </source>
</evidence>
<reference evidence="15" key="1">
    <citation type="journal article" date="2019" name="Int. J. Syst. Evol. Microbiol.">
        <title>The Global Catalogue of Microorganisms (GCM) 10K type strain sequencing project: providing services to taxonomists for standard genome sequencing and annotation.</title>
        <authorList>
            <consortium name="The Broad Institute Genomics Platform"/>
            <consortium name="The Broad Institute Genome Sequencing Center for Infectious Disease"/>
            <person name="Wu L."/>
            <person name="Ma J."/>
        </authorList>
    </citation>
    <scope>NUCLEOTIDE SEQUENCE [LARGE SCALE GENOMIC DNA]</scope>
    <source>
        <strain evidence="15">Q85</strain>
    </source>
</reference>
<keyword evidence="12" id="KW-0732">Signal</keyword>
<dbReference type="GO" id="GO:0140824">
    <property type="term" value="F:thioredoxin-dependent peroxiredoxin activity"/>
    <property type="evidence" value="ECO:0007669"/>
    <property type="project" value="UniProtKB-EC"/>
</dbReference>
<dbReference type="RefSeq" id="WP_380942093.1">
    <property type="nucleotide sequence ID" value="NZ_JBHUFC010000025.1"/>
</dbReference>
<dbReference type="CDD" id="cd03017">
    <property type="entry name" value="PRX_BCP"/>
    <property type="match status" value="1"/>
</dbReference>
<feature type="signal peptide" evidence="12">
    <location>
        <begin position="1"/>
        <end position="19"/>
    </location>
</feature>
<comment type="caution">
    <text evidence="14">The sequence shown here is derived from an EMBL/GenBank/DDBJ whole genome shotgun (WGS) entry which is preliminary data.</text>
</comment>
<evidence type="ECO:0000256" key="8">
    <source>
        <dbReference type="ARBA" id="ARBA00032824"/>
    </source>
</evidence>
<evidence type="ECO:0000256" key="1">
    <source>
        <dbReference type="ARBA" id="ARBA00003330"/>
    </source>
</evidence>
<dbReference type="InterPro" id="IPR050924">
    <property type="entry name" value="Peroxiredoxin_BCP/PrxQ"/>
</dbReference>
<evidence type="ECO:0000256" key="9">
    <source>
        <dbReference type="ARBA" id="ARBA00038489"/>
    </source>
</evidence>
<keyword evidence="3 14" id="KW-0575">Peroxidase</keyword>
<keyword evidence="15" id="KW-1185">Reference proteome</keyword>
<evidence type="ECO:0000259" key="13">
    <source>
        <dbReference type="PROSITE" id="PS51352"/>
    </source>
</evidence>
<evidence type="ECO:0000256" key="2">
    <source>
        <dbReference type="ARBA" id="ARBA00013017"/>
    </source>
</evidence>
<evidence type="ECO:0000256" key="12">
    <source>
        <dbReference type="SAM" id="SignalP"/>
    </source>
</evidence>
<dbReference type="InterPro" id="IPR000866">
    <property type="entry name" value="AhpC/TSA"/>
</dbReference>